<reference evidence="1 3" key="1">
    <citation type="submission" date="2017-02" db="EMBL/GenBank/DDBJ databases">
        <title>Draft genome sequence of Moraxella caviae CCUG 355 type strain.</title>
        <authorList>
            <person name="Engstrom-Jakobsson H."/>
            <person name="Salva-Serra F."/>
            <person name="Thorell K."/>
            <person name="Gonzales-Siles L."/>
            <person name="Karlsson R."/>
            <person name="Boulund F."/>
            <person name="Engstrand L."/>
            <person name="Moore E."/>
        </authorList>
    </citation>
    <scope>NUCLEOTIDE SEQUENCE [LARGE SCALE GENOMIC DNA]</scope>
    <source>
        <strain evidence="1 3">CCUG 355</strain>
    </source>
</reference>
<dbReference type="AlphaFoldDB" id="A0A1S9ZQP4"/>
<dbReference type="RefSeq" id="WP_078277675.1">
    <property type="nucleotide sequence ID" value="NZ_CAACXO010000052.1"/>
</dbReference>
<dbReference type="Proteomes" id="UP000255279">
    <property type="component" value="Unassembled WGS sequence"/>
</dbReference>
<organism evidence="1 3">
    <name type="scientific">Moraxella caviae</name>
    <dbReference type="NCBI Taxonomy" id="34060"/>
    <lineage>
        <taxon>Bacteria</taxon>
        <taxon>Pseudomonadati</taxon>
        <taxon>Pseudomonadota</taxon>
        <taxon>Gammaproteobacteria</taxon>
        <taxon>Moraxellales</taxon>
        <taxon>Moraxellaceae</taxon>
        <taxon>Moraxella</taxon>
    </lineage>
</organism>
<dbReference type="GO" id="GO:0003677">
    <property type="term" value="F:DNA binding"/>
    <property type="evidence" value="ECO:0007669"/>
    <property type="project" value="InterPro"/>
</dbReference>
<sequence>MSKNIISEVINHFGGRKKVADIFGLTYVSVAKWEKKGRLPYTDYIGETQYAATLARLSNGAFTQEQLLQKTPSAN</sequence>
<dbReference type="STRING" id="34060.B0181_11850"/>
<protein>
    <recommendedName>
        <fullName evidence="5">Transcriptional regulator</fullName>
    </recommendedName>
</protein>
<dbReference type="EMBL" id="MUXU01000115">
    <property type="protein sequence ID" value="OOR85879.1"/>
    <property type="molecule type" value="Genomic_DNA"/>
</dbReference>
<evidence type="ECO:0000313" key="3">
    <source>
        <dbReference type="Proteomes" id="UP000190435"/>
    </source>
</evidence>
<evidence type="ECO:0000313" key="4">
    <source>
        <dbReference type="Proteomes" id="UP000255279"/>
    </source>
</evidence>
<keyword evidence="3" id="KW-1185">Reference proteome</keyword>
<dbReference type="Proteomes" id="UP000190435">
    <property type="component" value="Unassembled WGS sequence"/>
</dbReference>
<gene>
    <name evidence="1" type="ORF">B0181_11850</name>
    <name evidence="2" type="ORF">NCTC10293_01609</name>
</gene>
<accession>A0A1S9ZQP4</accession>
<dbReference type="EMBL" id="UGQE01000004">
    <property type="protein sequence ID" value="STZ14020.1"/>
    <property type="molecule type" value="Genomic_DNA"/>
</dbReference>
<dbReference type="Gene3D" id="1.10.260.40">
    <property type="entry name" value="lambda repressor-like DNA-binding domains"/>
    <property type="match status" value="1"/>
</dbReference>
<evidence type="ECO:0000313" key="1">
    <source>
        <dbReference type="EMBL" id="OOR85879.1"/>
    </source>
</evidence>
<name>A0A1S9ZQP4_9GAMM</name>
<dbReference type="OrthoDB" id="5917957at2"/>
<evidence type="ECO:0008006" key="5">
    <source>
        <dbReference type="Google" id="ProtNLM"/>
    </source>
</evidence>
<dbReference type="SUPFAM" id="SSF47413">
    <property type="entry name" value="lambda repressor-like DNA-binding domains"/>
    <property type="match status" value="1"/>
</dbReference>
<proteinExistence type="predicted"/>
<evidence type="ECO:0000313" key="2">
    <source>
        <dbReference type="EMBL" id="STZ14020.1"/>
    </source>
</evidence>
<dbReference type="InterPro" id="IPR010982">
    <property type="entry name" value="Lambda_DNA-bd_dom_sf"/>
</dbReference>
<reference evidence="2 4" key="2">
    <citation type="submission" date="2018-06" db="EMBL/GenBank/DDBJ databases">
        <authorList>
            <consortium name="Pathogen Informatics"/>
            <person name="Doyle S."/>
        </authorList>
    </citation>
    <scope>NUCLEOTIDE SEQUENCE [LARGE SCALE GENOMIC DNA]</scope>
    <source>
        <strain evidence="2 4">NCTC10293</strain>
    </source>
</reference>